<comment type="caution">
    <text evidence="1">The sequence shown here is derived from an EMBL/GenBank/DDBJ whole genome shotgun (WGS) entry which is preliminary data.</text>
</comment>
<keyword evidence="2" id="KW-1185">Reference proteome</keyword>
<evidence type="ECO:0000313" key="1">
    <source>
        <dbReference type="EMBL" id="OBZ93386.1"/>
    </source>
</evidence>
<sequence length="100" mass="10862">MFVLIQQPIDLGFQVKWLFGFSVARVWNIFCCCSSSGADAPHGGSFADEGAVAPGHFRHIDVPGNPFLNPRVETAVLLNGVSCLPRALKRILRSFSSDLS</sequence>
<accession>A0A1C7NXG1</accession>
<protein>
    <submittedName>
        <fullName evidence="1">Uncharacterized protein</fullName>
    </submittedName>
</protein>
<dbReference type="AlphaFoldDB" id="A0A1C7NXG1"/>
<reference evidence="1 2" key="1">
    <citation type="journal article" date="2016" name="Syst. Appl. Microbiol.">
        <title>Pararhizobium polonicum sp. nov. isolated from tumors on stone fruit rootstocks.</title>
        <authorList>
            <person name="Pulawska J."/>
            <person name="Kuzmanovic N."/>
            <person name="Willems A."/>
            <person name="Pothier J.F."/>
        </authorList>
    </citation>
    <scope>NUCLEOTIDE SEQUENCE [LARGE SCALE GENOMIC DNA]</scope>
    <source>
        <strain evidence="1 2">F5.1</strain>
    </source>
</reference>
<evidence type="ECO:0000313" key="2">
    <source>
        <dbReference type="Proteomes" id="UP000093111"/>
    </source>
</evidence>
<gene>
    <name evidence="1" type="ORF">ADU59_21200</name>
</gene>
<name>A0A1C7NXG1_9HYPH</name>
<organism evidence="1 2">
    <name type="scientific">Pararhizobium polonicum</name>
    <dbReference type="NCBI Taxonomy" id="1612624"/>
    <lineage>
        <taxon>Bacteria</taxon>
        <taxon>Pseudomonadati</taxon>
        <taxon>Pseudomonadota</taxon>
        <taxon>Alphaproteobacteria</taxon>
        <taxon>Hyphomicrobiales</taxon>
        <taxon>Rhizobiaceae</taxon>
        <taxon>Rhizobium/Agrobacterium group</taxon>
        <taxon>Pararhizobium</taxon>
    </lineage>
</organism>
<proteinExistence type="predicted"/>
<dbReference type="EMBL" id="LGLV01000014">
    <property type="protein sequence ID" value="OBZ93386.1"/>
    <property type="molecule type" value="Genomic_DNA"/>
</dbReference>
<dbReference type="Proteomes" id="UP000093111">
    <property type="component" value="Unassembled WGS sequence"/>
</dbReference>